<dbReference type="OrthoDB" id="10505059at2759"/>
<evidence type="ECO:0000313" key="2">
    <source>
        <dbReference type="EMBL" id="KLU81968.1"/>
    </source>
</evidence>
<reference evidence="4" key="1">
    <citation type="submission" date="2010-05" db="EMBL/GenBank/DDBJ databases">
        <title>The genome sequence of Magnaporthe poae strain ATCC 64411.</title>
        <authorList>
            <person name="Ma L.-J."/>
            <person name="Dead R."/>
            <person name="Young S."/>
            <person name="Zeng Q."/>
            <person name="Koehrsen M."/>
            <person name="Alvarado L."/>
            <person name="Berlin A."/>
            <person name="Chapman S.B."/>
            <person name="Chen Z."/>
            <person name="Freedman E."/>
            <person name="Gellesch M."/>
            <person name="Goldberg J."/>
            <person name="Griggs A."/>
            <person name="Gujja S."/>
            <person name="Heilman E.R."/>
            <person name="Heiman D."/>
            <person name="Hepburn T."/>
            <person name="Howarth C."/>
            <person name="Jen D."/>
            <person name="Larson L."/>
            <person name="Mehta T."/>
            <person name="Neiman D."/>
            <person name="Pearson M."/>
            <person name="Roberts A."/>
            <person name="Saif S."/>
            <person name="Shea T."/>
            <person name="Shenoy N."/>
            <person name="Sisk P."/>
            <person name="Stolte C."/>
            <person name="Sykes S."/>
            <person name="Walk T."/>
            <person name="White J."/>
            <person name="Yandava C."/>
            <person name="Haas B."/>
            <person name="Nusbaum C."/>
            <person name="Birren B."/>
        </authorList>
    </citation>
    <scope>NUCLEOTIDE SEQUENCE [LARGE SCALE GENOMIC DNA]</scope>
    <source>
        <strain evidence="4">ATCC 64411 / 73-15</strain>
    </source>
</reference>
<organism evidence="3 4">
    <name type="scientific">Magnaporthiopsis poae (strain ATCC 64411 / 73-15)</name>
    <name type="common">Kentucky bluegrass fungus</name>
    <name type="synonym">Magnaporthe poae</name>
    <dbReference type="NCBI Taxonomy" id="644358"/>
    <lineage>
        <taxon>Eukaryota</taxon>
        <taxon>Fungi</taxon>
        <taxon>Dikarya</taxon>
        <taxon>Ascomycota</taxon>
        <taxon>Pezizomycotina</taxon>
        <taxon>Sordariomycetes</taxon>
        <taxon>Sordariomycetidae</taxon>
        <taxon>Magnaporthales</taxon>
        <taxon>Magnaporthaceae</taxon>
        <taxon>Magnaporthiopsis</taxon>
    </lineage>
</organism>
<reference evidence="3" key="5">
    <citation type="submission" date="2015-06" db="UniProtKB">
        <authorList>
            <consortium name="EnsemblFungi"/>
        </authorList>
    </citation>
    <scope>IDENTIFICATION</scope>
    <source>
        <strain evidence="3">ATCC 64411</strain>
    </source>
</reference>
<proteinExistence type="predicted"/>
<feature type="signal peptide" evidence="1">
    <location>
        <begin position="1"/>
        <end position="19"/>
    </location>
</feature>
<feature type="chain" id="PRO_5009385122" evidence="1">
    <location>
        <begin position="20"/>
        <end position="132"/>
    </location>
</feature>
<reference evidence="2" key="2">
    <citation type="submission" date="2010-05" db="EMBL/GenBank/DDBJ databases">
        <title>The Genome Sequence of Magnaporthe poae strain ATCC 64411.</title>
        <authorList>
            <consortium name="The Broad Institute Genome Sequencing Platform"/>
            <consortium name="Broad Institute Genome Sequencing Center for Infectious Disease"/>
            <person name="Ma L.-J."/>
            <person name="Dead R."/>
            <person name="Young S."/>
            <person name="Zeng Q."/>
            <person name="Koehrsen M."/>
            <person name="Alvarado L."/>
            <person name="Berlin A."/>
            <person name="Chapman S.B."/>
            <person name="Chen Z."/>
            <person name="Freedman E."/>
            <person name="Gellesch M."/>
            <person name="Goldberg J."/>
            <person name="Griggs A."/>
            <person name="Gujja S."/>
            <person name="Heilman E.R."/>
            <person name="Heiman D."/>
            <person name="Hepburn T."/>
            <person name="Howarth C."/>
            <person name="Jen D."/>
            <person name="Larson L."/>
            <person name="Mehta T."/>
            <person name="Neiman D."/>
            <person name="Pearson M."/>
            <person name="Roberts A."/>
            <person name="Saif S."/>
            <person name="Shea T."/>
            <person name="Shenoy N."/>
            <person name="Sisk P."/>
            <person name="Stolte C."/>
            <person name="Sykes S."/>
            <person name="Walk T."/>
            <person name="White J."/>
            <person name="Yandava C."/>
            <person name="Haas B."/>
            <person name="Nusbaum C."/>
            <person name="Birren B."/>
        </authorList>
    </citation>
    <scope>NUCLEOTIDE SEQUENCE</scope>
    <source>
        <strain evidence="2">ATCC 64411</strain>
    </source>
</reference>
<dbReference type="Proteomes" id="UP000011715">
    <property type="component" value="Unassembled WGS sequence"/>
</dbReference>
<gene>
    <name evidence="2" type="ORF">MAPG_01048</name>
</gene>
<dbReference type="VEuPathDB" id="FungiDB:MAPG_01048"/>
<dbReference type="EMBL" id="ADBL01000245">
    <property type="status" value="NOT_ANNOTATED_CDS"/>
    <property type="molecule type" value="Genomic_DNA"/>
</dbReference>
<reference evidence="2" key="3">
    <citation type="submission" date="2011-03" db="EMBL/GenBank/DDBJ databases">
        <title>Annotation of Magnaporthe poae ATCC 64411.</title>
        <authorList>
            <person name="Ma L.-J."/>
            <person name="Dead R."/>
            <person name="Young S.K."/>
            <person name="Zeng Q."/>
            <person name="Gargeya S."/>
            <person name="Fitzgerald M."/>
            <person name="Haas B."/>
            <person name="Abouelleil A."/>
            <person name="Alvarado L."/>
            <person name="Arachchi H.M."/>
            <person name="Berlin A."/>
            <person name="Brown A."/>
            <person name="Chapman S.B."/>
            <person name="Chen Z."/>
            <person name="Dunbar C."/>
            <person name="Freedman E."/>
            <person name="Gearin G."/>
            <person name="Gellesch M."/>
            <person name="Goldberg J."/>
            <person name="Griggs A."/>
            <person name="Gujja S."/>
            <person name="Heiman D."/>
            <person name="Howarth C."/>
            <person name="Larson L."/>
            <person name="Lui A."/>
            <person name="MacDonald P.J.P."/>
            <person name="Mehta T."/>
            <person name="Montmayeur A."/>
            <person name="Murphy C."/>
            <person name="Neiman D."/>
            <person name="Pearson M."/>
            <person name="Priest M."/>
            <person name="Roberts A."/>
            <person name="Saif S."/>
            <person name="Shea T."/>
            <person name="Shenoy N."/>
            <person name="Sisk P."/>
            <person name="Stolte C."/>
            <person name="Sykes S."/>
            <person name="Yandava C."/>
            <person name="Wortman J."/>
            <person name="Nusbaum C."/>
            <person name="Birren B."/>
        </authorList>
    </citation>
    <scope>NUCLEOTIDE SEQUENCE</scope>
    <source>
        <strain evidence="2">ATCC 64411</strain>
    </source>
</reference>
<dbReference type="EnsemblFungi" id="MAPG_01048T0">
    <property type="protein sequence ID" value="MAPG_01048T0"/>
    <property type="gene ID" value="MAPG_01048"/>
</dbReference>
<dbReference type="AlphaFoldDB" id="A0A0C4DMN7"/>
<name>A0A0C4DMN7_MAGP6</name>
<reference evidence="3" key="4">
    <citation type="journal article" date="2015" name="G3 (Bethesda)">
        <title>Genome sequences of three phytopathogenic species of the Magnaporthaceae family of fungi.</title>
        <authorList>
            <person name="Okagaki L.H."/>
            <person name="Nunes C.C."/>
            <person name="Sailsbery J."/>
            <person name="Clay B."/>
            <person name="Brown D."/>
            <person name="John T."/>
            <person name="Oh Y."/>
            <person name="Young N."/>
            <person name="Fitzgerald M."/>
            <person name="Haas B.J."/>
            <person name="Zeng Q."/>
            <person name="Young S."/>
            <person name="Adiconis X."/>
            <person name="Fan L."/>
            <person name="Levin J.Z."/>
            <person name="Mitchell T.K."/>
            <person name="Okubara P.A."/>
            <person name="Farman M.L."/>
            <person name="Kohn L.M."/>
            <person name="Birren B."/>
            <person name="Ma L.-J."/>
            <person name="Dean R.A."/>
        </authorList>
    </citation>
    <scope>NUCLEOTIDE SEQUENCE</scope>
    <source>
        <strain evidence="3">ATCC 64411 / 73-15</strain>
    </source>
</reference>
<sequence length="132" mass="13619">MRPANALLLLLTTSASASGAVDIQARQTGGGHNCKCRGYPTPGIFCGNCVYVSNGSYLISEGRFDTHALVVWGGAEIRALSRPTSPIQILSRTRLSTCSERTGIVSAGRGKLGPGSSYGSGDGCRLAGGSWV</sequence>
<accession>A0A0C4DMN7</accession>
<protein>
    <submittedName>
        <fullName evidence="2 3">Uncharacterized protein</fullName>
    </submittedName>
</protein>
<keyword evidence="1" id="KW-0732">Signal</keyword>
<evidence type="ECO:0000313" key="4">
    <source>
        <dbReference type="Proteomes" id="UP000011715"/>
    </source>
</evidence>
<dbReference type="eggNOG" id="ENOG502THP5">
    <property type="taxonomic scope" value="Eukaryota"/>
</dbReference>
<dbReference type="EMBL" id="GL876966">
    <property type="protein sequence ID" value="KLU81968.1"/>
    <property type="molecule type" value="Genomic_DNA"/>
</dbReference>
<evidence type="ECO:0000256" key="1">
    <source>
        <dbReference type="SAM" id="SignalP"/>
    </source>
</evidence>
<evidence type="ECO:0000313" key="3">
    <source>
        <dbReference type="EnsemblFungi" id="MAPG_01048T0"/>
    </source>
</evidence>
<keyword evidence="4" id="KW-1185">Reference proteome</keyword>